<reference evidence="1" key="1">
    <citation type="journal article" date="2014" name="Front. Microbiol.">
        <title>High frequency of phylogenetically diverse reductive dehalogenase-homologous genes in deep subseafloor sedimentary metagenomes.</title>
        <authorList>
            <person name="Kawai M."/>
            <person name="Futagami T."/>
            <person name="Toyoda A."/>
            <person name="Takaki Y."/>
            <person name="Nishi S."/>
            <person name="Hori S."/>
            <person name="Arai W."/>
            <person name="Tsubouchi T."/>
            <person name="Morono Y."/>
            <person name="Uchiyama I."/>
            <person name="Ito T."/>
            <person name="Fujiyama A."/>
            <person name="Inagaki F."/>
            <person name="Takami H."/>
        </authorList>
    </citation>
    <scope>NUCLEOTIDE SEQUENCE</scope>
    <source>
        <strain evidence="1">Expedition CK06-06</strain>
    </source>
</reference>
<gene>
    <name evidence="1" type="ORF">S01H4_27285</name>
</gene>
<proteinExistence type="predicted"/>
<sequence>KDKKRVVDVDWEESPDNIYARNLEYLKKGTSWFIDTKELRNRTLFNRILAYISKHPRYFRTLIIASAKDNELFTEHFTILIEFIKSMPIISERMYNFSEFFGFMNGNHVKTFFPIIKETLAEFITQIEELSDFGSQMHALYFLMASIKIGFNPELCAEVASDIDERTSWLKRGSMKVKYKLLPSLVEDFTSQISALLSTILTKLETSDFNLNEKVAAIFVEFLETIGKTPFMDIFLPQLK</sequence>
<dbReference type="EMBL" id="BART01013306">
    <property type="protein sequence ID" value="GAG75955.1"/>
    <property type="molecule type" value="Genomic_DNA"/>
</dbReference>
<name>X1A1Q7_9ZZZZ</name>
<evidence type="ECO:0000313" key="1">
    <source>
        <dbReference type="EMBL" id="GAG75955.1"/>
    </source>
</evidence>
<accession>X1A1Q7</accession>
<feature type="non-terminal residue" evidence="1">
    <location>
        <position position="240"/>
    </location>
</feature>
<protein>
    <submittedName>
        <fullName evidence="1">Uncharacterized protein</fullName>
    </submittedName>
</protein>
<comment type="caution">
    <text evidence="1">The sequence shown here is derived from an EMBL/GenBank/DDBJ whole genome shotgun (WGS) entry which is preliminary data.</text>
</comment>
<organism evidence="1">
    <name type="scientific">marine sediment metagenome</name>
    <dbReference type="NCBI Taxonomy" id="412755"/>
    <lineage>
        <taxon>unclassified sequences</taxon>
        <taxon>metagenomes</taxon>
        <taxon>ecological metagenomes</taxon>
    </lineage>
</organism>
<dbReference type="AlphaFoldDB" id="X1A1Q7"/>
<feature type="non-terminal residue" evidence="1">
    <location>
        <position position="1"/>
    </location>
</feature>